<evidence type="ECO:0000313" key="3">
    <source>
        <dbReference type="Proteomes" id="UP000026962"/>
    </source>
</evidence>
<feature type="domain" description="FBD" evidence="1">
    <location>
        <begin position="396"/>
        <end position="463"/>
    </location>
</feature>
<name>A0A0E0LHG2_ORYPU</name>
<dbReference type="InterPro" id="IPR036047">
    <property type="entry name" value="F-box-like_dom_sf"/>
</dbReference>
<dbReference type="InterPro" id="IPR053772">
    <property type="entry name" value="At1g61320/At1g61330-like"/>
</dbReference>
<dbReference type="Gramene" id="OPUNC07G03870.1">
    <property type="protein sequence ID" value="OPUNC07G03870.1"/>
    <property type="gene ID" value="OPUNC07G03870"/>
</dbReference>
<evidence type="ECO:0000313" key="2">
    <source>
        <dbReference type="EnsemblPlants" id="OPUNC07G03870.1"/>
    </source>
</evidence>
<dbReference type="STRING" id="4537.A0A0E0LHG2"/>
<organism evidence="2">
    <name type="scientific">Oryza punctata</name>
    <name type="common">Red rice</name>
    <dbReference type="NCBI Taxonomy" id="4537"/>
    <lineage>
        <taxon>Eukaryota</taxon>
        <taxon>Viridiplantae</taxon>
        <taxon>Streptophyta</taxon>
        <taxon>Embryophyta</taxon>
        <taxon>Tracheophyta</taxon>
        <taxon>Spermatophyta</taxon>
        <taxon>Magnoliopsida</taxon>
        <taxon>Liliopsida</taxon>
        <taxon>Poales</taxon>
        <taxon>Poaceae</taxon>
        <taxon>BOP clade</taxon>
        <taxon>Oryzoideae</taxon>
        <taxon>Oryzeae</taxon>
        <taxon>Oryzinae</taxon>
        <taxon>Oryza</taxon>
    </lineage>
</organism>
<dbReference type="InterPro" id="IPR055357">
    <property type="entry name" value="LRR_At1g61320_AtMIF1"/>
</dbReference>
<dbReference type="SMART" id="SM00579">
    <property type="entry name" value="FBD"/>
    <property type="match status" value="1"/>
</dbReference>
<keyword evidence="3" id="KW-1185">Reference proteome</keyword>
<dbReference type="InterPro" id="IPR006566">
    <property type="entry name" value="FBD"/>
</dbReference>
<protein>
    <recommendedName>
        <fullName evidence="1">FBD domain-containing protein</fullName>
    </recommendedName>
</protein>
<dbReference type="Pfam" id="PF23622">
    <property type="entry name" value="LRR_At1g61320_AtMIF1"/>
    <property type="match status" value="1"/>
</dbReference>
<proteinExistence type="predicted"/>
<evidence type="ECO:0000259" key="1">
    <source>
        <dbReference type="SMART" id="SM00579"/>
    </source>
</evidence>
<reference evidence="2" key="1">
    <citation type="submission" date="2015-04" db="UniProtKB">
        <authorList>
            <consortium name="EnsemblPlants"/>
        </authorList>
    </citation>
    <scope>IDENTIFICATION</scope>
</reference>
<dbReference type="Pfam" id="PF00646">
    <property type="entry name" value="F-box"/>
    <property type="match status" value="1"/>
</dbReference>
<dbReference type="InterPro" id="IPR001810">
    <property type="entry name" value="F-box_dom"/>
</dbReference>
<sequence>MVRTTEITRRRRRETHIEDLHEEILSRITGQLNLKESVQTSVLSKKWRHIWSSQRKLTLDCPSVLGIHNVVDDKGMAVFARRADAIMRQRRVAVTDLQIRCVMASMHAAEIDRWLGTAAAAARHLTLDFHWEGQRCAILPCIYVFPFRLLTAGSGGGRYLESLHLLHVSMKALATCSSPPCLPRLKRLELAFSDADEVAVHLLLAACAGTLEWLRFEECQVLRGLAIGDDDYPPLARLRRFAVDDCCRLRWIEVRRAPALAAFRLVGRFHETRVLIDAAQLAAMEELDVTYKCCIEHDIFECVRTGLPSRTPRLTKLSVSTSGSFNPVAFPQKWMHLRHLRLSVPAGDETSSKREERDVLQLALFLEAAPFLELFHLNMWSTERTQYDDENMEKLRSLSPCRPHEHLKTVHMSGFTGLKDQIELARHILRNAVSLERMTINVEFADGEPQRFYREPASAIAVQQGRWFARTCLRSSDTRKVLDIL</sequence>
<dbReference type="SUPFAM" id="SSF81383">
    <property type="entry name" value="F-box domain"/>
    <property type="match status" value="1"/>
</dbReference>
<dbReference type="EnsemblPlants" id="OPUNC07G03870.1">
    <property type="protein sequence ID" value="OPUNC07G03870.1"/>
    <property type="gene ID" value="OPUNC07G03870"/>
</dbReference>
<dbReference type="HOGENOM" id="CLU_010721_3_5_1"/>
<dbReference type="OMA" id="CAGTLEW"/>
<reference evidence="2" key="2">
    <citation type="submission" date="2018-05" db="EMBL/GenBank/DDBJ databases">
        <title>OpunRS2 (Oryza punctata Reference Sequence Version 2).</title>
        <authorList>
            <person name="Zhang J."/>
            <person name="Kudrna D."/>
            <person name="Lee S."/>
            <person name="Talag J."/>
            <person name="Welchert J."/>
            <person name="Wing R.A."/>
        </authorList>
    </citation>
    <scope>NUCLEOTIDE SEQUENCE [LARGE SCALE GENOMIC DNA]</scope>
</reference>
<dbReference type="Proteomes" id="UP000026962">
    <property type="component" value="Chromosome 7"/>
</dbReference>
<dbReference type="PANTHER" id="PTHR34145:SF28">
    <property type="entry name" value="F-BOX DOMAIN-CONTAINING PROTEIN"/>
    <property type="match status" value="1"/>
</dbReference>
<accession>A0A0E0LHG2</accession>
<dbReference type="SUPFAM" id="SSF52047">
    <property type="entry name" value="RNI-like"/>
    <property type="match status" value="1"/>
</dbReference>
<dbReference type="PANTHER" id="PTHR34145">
    <property type="entry name" value="OS02G0105600 PROTEIN"/>
    <property type="match status" value="1"/>
</dbReference>
<dbReference type="AlphaFoldDB" id="A0A0E0LHG2"/>